<feature type="domain" description="ABC transmembrane type-1" evidence="11">
    <location>
        <begin position="184"/>
        <end position="472"/>
    </location>
</feature>
<dbReference type="InterPro" id="IPR011527">
    <property type="entry name" value="ABC1_TM_dom"/>
</dbReference>
<dbReference type="CDD" id="cd18563">
    <property type="entry name" value="ABC_6TM_exporter_like"/>
    <property type="match status" value="1"/>
</dbReference>
<feature type="domain" description="ABC transporter" evidence="10">
    <location>
        <begin position="508"/>
        <end position="741"/>
    </location>
</feature>
<keyword evidence="4" id="KW-0547">Nucleotide-binding</keyword>
<dbReference type="GO" id="GO:0005524">
    <property type="term" value="F:ATP binding"/>
    <property type="evidence" value="ECO:0007669"/>
    <property type="project" value="UniProtKB-KW"/>
</dbReference>
<feature type="transmembrane region" description="Helical" evidence="9">
    <location>
        <begin position="328"/>
        <end position="347"/>
    </location>
</feature>
<dbReference type="Gene3D" id="3.40.50.300">
    <property type="entry name" value="P-loop containing nucleotide triphosphate hydrolases"/>
    <property type="match status" value="1"/>
</dbReference>
<keyword evidence="6 9" id="KW-1133">Transmembrane helix</keyword>
<dbReference type="PROSITE" id="PS50929">
    <property type="entry name" value="ABC_TM1F"/>
    <property type="match status" value="1"/>
</dbReference>
<feature type="region of interest" description="Disordered" evidence="8">
    <location>
        <begin position="744"/>
        <end position="775"/>
    </location>
</feature>
<dbReference type="EMBL" id="JBBUTI010000002">
    <property type="protein sequence ID" value="MEK8045488.1"/>
    <property type="molecule type" value="Genomic_DNA"/>
</dbReference>
<dbReference type="PROSITE" id="PS50893">
    <property type="entry name" value="ABC_TRANSPORTER_2"/>
    <property type="match status" value="1"/>
</dbReference>
<proteinExistence type="predicted"/>
<feature type="transmembrane region" description="Helical" evidence="9">
    <location>
        <begin position="225"/>
        <end position="246"/>
    </location>
</feature>
<dbReference type="PROSITE" id="PS00211">
    <property type="entry name" value="ABC_TRANSPORTER_1"/>
    <property type="match status" value="1"/>
</dbReference>
<dbReference type="RefSeq" id="WP_341397676.1">
    <property type="nucleotide sequence ID" value="NZ_JBBUTI010000002.1"/>
</dbReference>
<dbReference type="InterPro" id="IPR036640">
    <property type="entry name" value="ABC1_TM_sf"/>
</dbReference>
<dbReference type="InterPro" id="IPR027417">
    <property type="entry name" value="P-loop_NTPase"/>
</dbReference>
<feature type="transmembrane region" description="Helical" evidence="9">
    <location>
        <begin position="441"/>
        <end position="458"/>
    </location>
</feature>
<sequence>MHHHHSETSTGALPQLLPGTPDAPLLAGENALAALAVDLNEALRFDQGQLLLTDRRLLAHVAGASEWQSFPLEDGQVLRHVDHAGVGTLELCTAERRIARWRFTLGVNVQALRLVRRFEQLQQSRATGAAVEGDDATRCPSCRAPLPADSDECEVCTRELNSPPSTWVLLRLWRFAQPYQGRLLIGFLLMLASTAATLVPPYLTIPLMDEVLIPFQNGQKIDTHYVLLLLSGLLGSGLLAWGLGWIRTWLLALVSERIAADLRTTAFEHLLGLSLDYFGAKRTGDLMARIGSETDRISVFLSLHALDFATDVLMLAMTSAILFSINPWLALVTLLPLPFIAWMIHTVRDRLRTGFEKIDRVWGEVTNVLADTIPGIRVVKAFAQEKREATRFREANQANLAVNDRLNKTWSLFTPTVSLLTDMGLLVVWAFGIWQVSRGEITVGVLSAFLAYIGRFYGRLDSMSRIVSVTQKAAAGAKRIFDILDHVSTVPEPADPVKLPPGGLSGGVTMENIAFRYGNRSVIRGLNLEIKPGEMIGLVGHSGSGKSTLVNLLCRFHDVTDGSIKVDGIDLRRMAVADYRRHIGLVLQEPFLFFGTIAENIAYGRPDATRAQIVAAARAAHAHDFILRLPQGYDSLVGERGQGLSGGERQRISIARALLIDPKFLILDEATSAVDTETEKEIQRALDNLVQGRTTIAIAHRLSTLRKADRLVVMDRGEVVEVGPHDELMARQGHYWRLYEAQARKAESDDEGSDHDAVLLSSQLPQPSAHSATAG</sequence>
<feature type="transmembrane region" description="Helical" evidence="9">
    <location>
        <begin position="183"/>
        <end position="205"/>
    </location>
</feature>
<evidence type="ECO:0000256" key="9">
    <source>
        <dbReference type="SAM" id="Phobius"/>
    </source>
</evidence>
<comment type="subcellular location">
    <subcellularLocation>
        <location evidence="1">Cell membrane</location>
        <topology evidence="1">Multi-pass membrane protein</topology>
    </subcellularLocation>
</comment>
<evidence type="ECO:0000256" key="6">
    <source>
        <dbReference type="ARBA" id="ARBA00022989"/>
    </source>
</evidence>
<keyword evidence="3 9" id="KW-0812">Transmembrane</keyword>
<evidence type="ECO:0000259" key="11">
    <source>
        <dbReference type="PROSITE" id="PS50929"/>
    </source>
</evidence>
<evidence type="ECO:0000259" key="10">
    <source>
        <dbReference type="PROSITE" id="PS50893"/>
    </source>
</evidence>
<name>A0ABU9C0Y9_9BURK</name>
<dbReference type="PANTHER" id="PTHR43394">
    <property type="entry name" value="ATP-DEPENDENT PERMEASE MDL1, MITOCHONDRIAL"/>
    <property type="match status" value="1"/>
</dbReference>
<evidence type="ECO:0000256" key="1">
    <source>
        <dbReference type="ARBA" id="ARBA00004651"/>
    </source>
</evidence>
<reference evidence="12 13" key="1">
    <citation type="submission" date="2024-04" db="EMBL/GenBank/DDBJ databases">
        <title>Novel species of the genus Ideonella isolated from streams.</title>
        <authorList>
            <person name="Lu H."/>
        </authorList>
    </citation>
    <scope>NUCLEOTIDE SEQUENCE [LARGE SCALE GENOMIC DNA]</scope>
    <source>
        <strain evidence="12 13">LYT19W</strain>
    </source>
</reference>
<feature type="compositionally biased region" description="Polar residues" evidence="8">
    <location>
        <begin position="760"/>
        <end position="775"/>
    </location>
</feature>
<evidence type="ECO:0000256" key="3">
    <source>
        <dbReference type="ARBA" id="ARBA00022692"/>
    </source>
</evidence>
<dbReference type="PANTHER" id="PTHR43394:SF1">
    <property type="entry name" value="ATP-BINDING CASSETTE SUB-FAMILY B MEMBER 10, MITOCHONDRIAL"/>
    <property type="match status" value="1"/>
</dbReference>
<dbReference type="Pfam" id="PF00005">
    <property type="entry name" value="ABC_tran"/>
    <property type="match status" value="1"/>
</dbReference>
<dbReference type="InterPro" id="IPR003593">
    <property type="entry name" value="AAA+_ATPase"/>
</dbReference>
<keyword evidence="7 9" id="KW-0472">Membrane</keyword>
<feature type="transmembrane region" description="Helical" evidence="9">
    <location>
        <begin position="412"/>
        <end position="435"/>
    </location>
</feature>
<organism evidence="12 13">
    <name type="scientific">Ideonella margarita</name>
    <dbReference type="NCBI Taxonomy" id="2984191"/>
    <lineage>
        <taxon>Bacteria</taxon>
        <taxon>Pseudomonadati</taxon>
        <taxon>Pseudomonadota</taxon>
        <taxon>Betaproteobacteria</taxon>
        <taxon>Burkholderiales</taxon>
        <taxon>Sphaerotilaceae</taxon>
        <taxon>Ideonella</taxon>
    </lineage>
</organism>
<evidence type="ECO:0000256" key="7">
    <source>
        <dbReference type="ARBA" id="ARBA00023136"/>
    </source>
</evidence>
<evidence type="ECO:0000313" key="12">
    <source>
        <dbReference type="EMBL" id="MEK8045488.1"/>
    </source>
</evidence>
<comment type="caution">
    <text evidence="12">The sequence shown here is derived from an EMBL/GenBank/DDBJ whole genome shotgun (WGS) entry which is preliminary data.</text>
</comment>
<evidence type="ECO:0000256" key="8">
    <source>
        <dbReference type="SAM" id="MobiDB-lite"/>
    </source>
</evidence>
<gene>
    <name evidence="12" type="ORF">AACH00_03900</name>
</gene>
<keyword evidence="13" id="KW-1185">Reference proteome</keyword>
<dbReference type="SUPFAM" id="SSF52540">
    <property type="entry name" value="P-loop containing nucleoside triphosphate hydrolases"/>
    <property type="match status" value="1"/>
</dbReference>
<dbReference type="Pfam" id="PF00664">
    <property type="entry name" value="ABC_membrane"/>
    <property type="match status" value="1"/>
</dbReference>
<dbReference type="InterPro" id="IPR017871">
    <property type="entry name" value="ABC_transporter-like_CS"/>
</dbReference>
<protein>
    <submittedName>
        <fullName evidence="12">ABC transporter ATP-binding protein</fullName>
    </submittedName>
</protein>
<keyword evidence="5 12" id="KW-0067">ATP-binding</keyword>
<dbReference type="SMART" id="SM00382">
    <property type="entry name" value="AAA"/>
    <property type="match status" value="1"/>
</dbReference>
<accession>A0ABU9C0Y9</accession>
<evidence type="ECO:0000256" key="2">
    <source>
        <dbReference type="ARBA" id="ARBA00022475"/>
    </source>
</evidence>
<dbReference type="InterPro" id="IPR003439">
    <property type="entry name" value="ABC_transporter-like_ATP-bd"/>
</dbReference>
<evidence type="ECO:0000256" key="5">
    <source>
        <dbReference type="ARBA" id="ARBA00022840"/>
    </source>
</evidence>
<dbReference type="Proteomes" id="UP001379945">
    <property type="component" value="Unassembled WGS sequence"/>
</dbReference>
<dbReference type="SUPFAM" id="SSF90123">
    <property type="entry name" value="ABC transporter transmembrane region"/>
    <property type="match status" value="1"/>
</dbReference>
<dbReference type="InterPro" id="IPR039421">
    <property type="entry name" value="Type_1_exporter"/>
</dbReference>
<evidence type="ECO:0000313" key="13">
    <source>
        <dbReference type="Proteomes" id="UP001379945"/>
    </source>
</evidence>
<evidence type="ECO:0000256" key="4">
    <source>
        <dbReference type="ARBA" id="ARBA00022741"/>
    </source>
</evidence>
<dbReference type="Gene3D" id="1.20.1560.10">
    <property type="entry name" value="ABC transporter type 1, transmembrane domain"/>
    <property type="match status" value="1"/>
</dbReference>
<keyword evidence="2" id="KW-1003">Cell membrane</keyword>